<feature type="binding site" evidence="21">
    <location>
        <position position="249"/>
    </location>
    <ligand>
        <name>pyridoxal 5'-phosphate</name>
        <dbReference type="ChEBI" id="CHEBI:597326"/>
    </ligand>
</feature>
<comment type="similarity">
    <text evidence="6">Belongs to the class-IV pyridoxal-phosphate-dependent aminotransferase family.</text>
</comment>
<evidence type="ECO:0000256" key="5">
    <source>
        <dbReference type="ARBA" id="ARBA00005072"/>
    </source>
</evidence>
<keyword evidence="9" id="KW-0289">Folate biosynthesis</keyword>
<comment type="catalytic activity">
    <reaction evidence="14">
        <text>L-leucine + 2-oxoglutarate = 4-methyl-2-oxopentanoate + L-glutamate</text>
        <dbReference type="Rhea" id="RHEA:18321"/>
        <dbReference type="ChEBI" id="CHEBI:16810"/>
        <dbReference type="ChEBI" id="CHEBI:17865"/>
        <dbReference type="ChEBI" id="CHEBI:29985"/>
        <dbReference type="ChEBI" id="CHEBI:57427"/>
        <dbReference type="EC" id="2.6.1.42"/>
    </reaction>
</comment>
<evidence type="ECO:0000256" key="14">
    <source>
        <dbReference type="ARBA" id="ARBA00049229"/>
    </source>
</evidence>
<name>B8KQT8_9GAMM</name>
<feature type="binding site" evidence="21">
    <location>
        <position position="212"/>
    </location>
    <ligand>
        <name>pyridoxal 5'-phosphate</name>
        <dbReference type="ChEBI" id="CHEBI:597326"/>
    </ligand>
</feature>
<comment type="catalytic activity">
    <reaction evidence="15">
        <text>4-amino-4-deoxychorismate = 4-aminobenzoate + pyruvate + H(+)</text>
        <dbReference type="Rhea" id="RHEA:16201"/>
        <dbReference type="ChEBI" id="CHEBI:15361"/>
        <dbReference type="ChEBI" id="CHEBI:15378"/>
        <dbReference type="ChEBI" id="CHEBI:17836"/>
        <dbReference type="ChEBI" id="CHEBI:58406"/>
        <dbReference type="EC" id="4.1.3.38"/>
    </reaction>
</comment>
<dbReference type="STRING" id="565045.NOR51B_30"/>
<dbReference type="GO" id="GO:0052654">
    <property type="term" value="F:L-leucine-2-oxoglutarate transaminase activity"/>
    <property type="evidence" value="ECO:0007669"/>
    <property type="project" value="RHEA"/>
</dbReference>
<dbReference type="AlphaFoldDB" id="B8KQT8"/>
<dbReference type="EC" id="2.6.1.42" evidence="7"/>
<organism evidence="19 20">
    <name type="scientific">Luminiphilus syltensis NOR5-1B</name>
    <dbReference type="NCBI Taxonomy" id="565045"/>
    <lineage>
        <taxon>Bacteria</taxon>
        <taxon>Pseudomonadati</taxon>
        <taxon>Pseudomonadota</taxon>
        <taxon>Gammaproteobacteria</taxon>
        <taxon>Cellvibrionales</taxon>
        <taxon>Halieaceae</taxon>
        <taxon>Luminiphilus</taxon>
    </lineage>
</organism>
<dbReference type="PDB" id="7P3T">
    <property type="method" value="X-ray"/>
    <property type="resolution" value="1.60 A"/>
    <property type="chains" value="A/B/C/D/E/F=1-293"/>
</dbReference>
<comment type="pathway">
    <text evidence="3">Amino-acid biosynthesis; L-isoleucine biosynthesis; L-isoleucine from 2-oxobutanoate: step 4/4.</text>
</comment>
<sequence length="293" mass="32733">MSDEPIIYINGDYLPLSQARVSPVDQGFLLGDGVFDVVSAWKGNIFKLDAHLDRFFDSIQAARLNHDMSRDAWKEAIIETTRRNGLDDASIRFIVTRGEPKGVVADPRDFKPTCIVWVAPYIFLADEEKRRNGIRLMISATRGFPADTLDPRYKCLDRLHSQLIRLEALEAGYDDALWLDHSGHVSESAASNLFIVKNGVLYTPSAGILRGITRDTILELATELDIPWKERQLSAFDVYIADEVFTCSTAGGALPVREVAGRTIRGTTPGPITQAIDNAYWAMRETDRYATPL</sequence>
<gene>
    <name evidence="19" type="primary">ilvE_3</name>
    <name evidence="19" type="ORF">NOR51B_30</name>
</gene>
<dbReference type="GO" id="GO:0052656">
    <property type="term" value="F:L-isoleucine-2-oxoglutarate transaminase activity"/>
    <property type="evidence" value="ECO:0007669"/>
    <property type="project" value="RHEA"/>
</dbReference>
<evidence type="ECO:0000256" key="13">
    <source>
        <dbReference type="ARBA" id="ARBA00048798"/>
    </source>
</evidence>
<dbReference type="GO" id="GO:0008652">
    <property type="term" value="P:amino acid biosynthetic process"/>
    <property type="evidence" value="ECO:0007669"/>
    <property type="project" value="UniProtKB-ARBA"/>
</dbReference>
<dbReference type="InterPro" id="IPR036038">
    <property type="entry name" value="Aminotransferase-like"/>
</dbReference>
<dbReference type="PANTHER" id="PTHR42743">
    <property type="entry name" value="AMINO-ACID AMINOTRANSFERASE"/>
    <property type="match status" value="1"/>
</dbReference>
<feature type="binding site" evidence="21">
    <location>
        <position position="54"/>
    </location>
    <ligand>
        <name>pyridoxal 5'-phosphate</name>
        <dbReference type="ChEBI" id="CHEBI:597326"/>
    </ligand>
</feature>
<comment type="catalytic activity">
    <reaction evidence="12">
        <text>L-valine + 2-oxoglutarate = 3-methyl-2-oxobutanoate + L-glutamate</text>
        <dbReference type="Rhea" id="RHEA:24813"/>
        <dbReference type="ChEBI" id="CHEBI:11851"/>
        <dbReference type="ChEBI" id="CHEBI:16810"/>
        <dbReference type="ChEBI" id="CHEBI:29985"/>
        <dbReference type="ChEBI" id="CHEBI:57762"/>
        <dbReference type="EC" id="2.6.1.42"/>
    </reaction>
</comment>
<dbReference type="GO" id="GO:0052655">
    <property type="term" value="F:L-valine-2-oxoglutarate transaminase activity"/>
    <property type="evidence" value="ECO:0007669"/>
    <property type="project" value="RHEA"/>
</dbReference>
<comment type="function">
    <text evidence="2">Acts on leucine, isoleucine and valine.</text>
</comment>
<reference evidence="21" key="2">
    <citation type="journal article" date="2021" name="Chem. Commun. (Camb.)">
        <title>Rational engineering of &lt;i&gt;Luminiphilus syltensis&lt;/i&gt; (&lt;i&gt;R&lt;/i&gt;)-selective amine transaminase for the acceptance of bulky substrates.</title>
        <authorList>
            <person name="Konia E."/>
            <person name="Chatzicharalampous K."/>
            <person name="Drakonaki A."/>
            <person name="Muenke C."/>
            <person name="Ermler U."/>
            <person name="Tsiotis G."/>
            <person name="Pavlidis I.V."/>
        </authorList>
    </citation>
    <scope>X-RAY CRYSTALLOGRAPHY (1.60 ANGSTROMS) IN COMPLEX WITH PYRIDOXAL 5'-PHOSPHATE</scope>
    <scope>PYRIDOXAL PHOSPHATE AT LYS-154</scope>
</reference>
<evidence type="ECO:0000256" key="11">
    <source>
        <dbReference type="ARBA" id="ARBA00035676"/>
    </source>
</evidence>
<dbReference type="Gene3D" id="3.20.10.10">
    <property type="entry name" value="D-amino Acid Aminotransferase, subunit A, domain 2"/>
    <property type="match status" value="1"/>
</dbReference>
<evidence type="ECO:0000256" key="12">
    <source>
        <dbReference type="ARBA" id="ARBA00048212"/>
    </source>
</evidence>
<dbReference type="HOGENOM" id="CLU_020844_3_0_6"/>
<evidence type="ECO:0000256" key="16">
    <source>
        <dbReference type="ARBA" id="ARBA00054027"/>
    </source>
</evidence>
<dbReference type="GO" id="GO:0008696">
    <property type="term" value="F:4-amino-4-deoxychorismate lyase activity"/>
    <property type="evidence" value="ECO:0007669"/>
    <property type="project" value="UniProtKB-EC"/>
</dbReference>
<dbReference type="InterPro" id="IPR043132">
    <property type="entry name" value="BCAT-like_C"/>
</dbReference>
<keyword evidence="20" id="KW-1185">Reference proteome</keyword>
<evidence type="ECO:0000256" key="3">
    <source>
        <dbReference type="ARBA" id="ARBA00004824"/>
    </source>
</evidence>
<keyword evidence="19" id="KW-0808">Transferase</keyword>
<dbReference type="eggNOG" id="COG0115">
    <property type="taxonomic scope" value="Bacteria"/>
</dbReference>
<feature type="binding site" evidence="21">
    <location>
        <position position="213"/>
    </location>
    <ligand>
        <name>pyridoxal 5'-phosphate</name>
        <dbReference type="ChEBI" id="CHEBI:597326"/>
    </ligand>
</feature>
<dbReference type="RefSeq" id="WP_009018841.1">
    <property type="nucleotide sequence ID" value="NZ_DS999411.1"/>
</dbReference>
<comment type="pathway">
    <text evidence="4">Amino-acid biosynthesis; L-valine biosynthesis; L-valine from pyruvate: step 4/4.</text>
</comment>
<comment type="cofactor">
    <cofactor evidence="1">
        <name>pyridoxal 5'-phosphate</name>
        <dbReference type="ChEBI" id="CHEBI:597326"/>
    </cofactor>
</comment>
<evidence type="ECO:0000256" key="15">
    <source>
        <dbReference type="ARBA" id="ARBA00049529"/>
    </source>
</evidence>
<comment type="pathway">
    <text evidence="10">Cofactor biosynthesis; tetrahydrofolate biosynthesis; 4-aminobenzoate from chorismate: step 2/2.</text>
</comment>
<evidence type="ECO:0000313" key="19">
    <source>
        <dbReference type="EMBL" id="EED34093.1"/>
    </source>
</evidence>
<evidence type="ECO:0000256" key="6">
    <source>
        <dbReference type="ARBA" id="ARBA00009320"/>
    </source>
</evidence>
<reference evidence="20" key="1">
    <citation type="journal article" date="2013" name="BMC Microbiol.">
        <title>Taxonomy and evolution of bacteriochlorophyll a-containing members of the OM60/NOR5 clade of marine gammaproteobacteria: description of Luminiphilus syltensis gen. nov., sp. nov., reclassification of Haliea rubra as Pseudohaliea rubra gen. nov., comb. nov., and emendation of Chromatocurvus halotolerans.</title>
        <authorList>
            <person name="Spring S."/>
            <person name="Riedel T."/>
            <person name="Sproer C."/>
            <person name="Yan S."/>
            <person name="Harder J."/>
            <person name="Fuchs B.M."/>
        </authorList>
    </citation>
    <scope>NUCLEOTIDE SEQUENCE [LARGE SCALE GENOMIC DNA]</scope>
    <source>
        <strain evidence="20">NOR51-B</strain>
    </source>
</reference>
<dbReference type="Gene3D" id="3.30.470.10">
    <property type="match status" value="1"/>
</dbReference>
<evidence type="ECO:0000256" key="2">
    <source>
        <dbReference type="ARBA" id="ARBA00003109"/>
    </source>
</evidence>
<dbReference type="SMR" id="B8KQT8"/>
<keyword evidence="21" id="KW-0002">3D-structure</keyword>
<evidence type="ECO:0000256" key="10">
    <source>
        <dbReference type="ARBA" id="ARBA00035633"/>
    </source>
</evidence>
<dbReference type="PANTHER" id="PTHR42743:SF11">
    <property type="entry name" value="AMINODEOXYCHORISMATE LYASE"/>
    <property type="match status" value="1"/>
</dbReference>
<dbReference type="InterPro" id="IPR050571">
    <property type="entry name" value="Class-IV_PLP-Dep_Aminotrnsfr"/>
</dbReference>
<evidence type="ECO:0000256" key="9">
    <source>
        <dbReference type="ARBA" id="ARBA00022909"/>
    </source>
</evidence>
<proteinExistence type="evidence at protein level"/>
<dbReference type="Pfam" id="PF01063">
    <property type="entry name" value="Aminotran_4"/>
    <property type="match status" value="1"/>
</dbReference>
<evidence type="ECO:0000256" key="4">
    <source>
        <dbReference type="ARBA" id="ARBA00004931"/>
    </source>
</evidence>
<accession>B8KQT8</accession>
<dbReference type="EMBL" id="DS999411">
    <property type="protein sequence ID" value="EED34093.1"/>
    <property type="molecule type" value="Genomic_DNA"/>
</dbReference>
<evidence type="ECO:0000256" key="8">
    <source>
        <dbReference type="ARBA" id="ARBA00022898"/>
    </source>
</evidence>
<protein>
    <recommendedName>
        <fullName evidence="17">Aminodeoxychorismate lyase</fullName>
        <ecNumber evidence="7">2.6.1.42</ecNumber>
        <ecNumber evidence="11">4.1.3.38</ecNumber>
    </recommendedName>
    <alternativeName>
        <fullName evidence="18">4-amino-4-deoxychorismate lyase</fullName>
    </alternativeName>
</protein>
<keyword evidence="19" id="KW-0032">Aminotransferase</keyword>
<dbReference type="EC" id="4.1.3.38" evidence="11"/>
<comment type="function">
    <text evidence="16">Involved in the biosynthesis of p-aminobenzoate (PABA), a precursor of tetrahydrofolate. Converts 4-amino-4-deoxychorismate into 4-aminobenzoate (PABA) and pyruvate.</text>
</comment>
<feature type="binding site" evidence="21">
    <location>
        <position position="158"/>
    </location>
    <ligand>
        <name>pyridoxal 5'-phosphate</name>
        <dbReference type="ChEBI" id="CHEBI:597326"/>
    </ligand>
</feature>
<evidence type="ECO:0000256" key="7">
    <source>
        <dbReference type="ARBA" id="ARBA00013053"/>
    </source>
</evidence>
<comment type="catalytic activity">
    <reaction evidence="13">
        <text>L-isoleucine + 2-oxoglutarate = (S)-3-methyl-2-oxopentanoate + L-glutamate</text>
        <dbReference type="Rhea" id="RHEA:24801"/>
        <dbReference type="ChEBI" id="CHEBI:16810"/>
        <dbReference type="ChEBI" id="CHEBI:29985"/>
        <dbReference type="ChEBI" id="CHEBI:35146"/>
        <dbReference type="ChEBI" id="CHEBI:58045"/>
        <dbReference type="EC" id="2.6.1.42"/>
    </reaction>
</comment>
<dbReference type="GO" id="GO:0005829">
    <property type="term" value="C:cytosol"/>
    <property type="evidence" value="ECO:0007669"/>
    <property type="project" value="TreeGrafter"/>
</dbReference>
<evidence type="ECO:0000256" key="18">
    <source>
        <dbReference type="ARBA" id="ARBA00080135"/>
    </source>
</evidence>
<dbReference type="InterPro" id="IPR001544">
    <property type="entry name" value="Aminotrans_IV"/>
</dbReference>
<evidence type="ECO:0000313" key="20">
    <source>
        <dbReference type="Proteomes" id="UP000004699"/>
    </source>
</evidence>
<comment type="pathway">
    <text evidence="5">Amino-acid biosynthesis; L-leucine biosynthesis; L-leucine from 3-methyl-2-oxobutanoate: step 4/4.</text>
</comment>
<evidence type="ECO:0007829" key="21">
    <source>
        <dbReference type="PDB" id="7P3T"/>
    </source>
</evidence>
<dbReference type="Proteomes" id="UP000004699">
    <property type="component" value="Unassembled WGS sequence"/>
</dbReference>
<dbReference type="FunFam" id="3.20.10.10:FF:000002">
    <property type="entry name" value="D-alanine aminotransferase"/>
    <property type="match status" value="1"/>
</dbReference>
<evidence type="ECO:0000256" key="1">
    <source>
        <dbReference type="ARBA" id="ARBA00001933"/>
    </source>
</evidence>
<dbReference type="SUPFAM" id="SSF56752">
    <property type="entry name" value="D-aminoacid aminotransferase-like PLP-dependent enzymes"/>
    <property type="match status" value="1"/>
</dbReference>
<feature type="modified residue" description="N6-(pyridoxal phosphate)lysine (covalent)" evidence="21">
    <location>
        <position position="154"/>
    </location>
</feature>
<dbReference type="InterPro" id="IPR043131">
    <property type="entry name" value="BCAT-like_N"/>
</dbReference>
<evidence type="ECO:0000256" key="17">
    <source>
        <dbReference type="ARBA" id="ARBA00069174"/>
    </source>
</evidence>
<dbReference type="GO" id="GO:0046656">
    <property type="term" value="P:folic acid biosynthetic process"/>
    <property type="evidence" value="ECO:0007669"/>
    <property type="project" value="UniProtKB-KW"/>
</dbReference>
<keyword evidence="8" id="KW-0663">Pyridoxal phosphate</keyword>